<protein>
    <submittedName>
        <fullName evidence="1">Uncharacterized protein</fullName>
    </submittedName>
</protein>
<name>A0A6N2UF06_CITAM</name>
<organism evidence="1">
    <name type="scientific">Citrobacter amalonaticus</name>
    <dbReference type="NCBI Taxonomy" id="35703"/>
    <lineage>
        <taxon>Bacteria</taxon>
        <taxon>Pseudomonadati</taxon>
        <taxon>Pseudomonadota</taxon>
        <taxon>Gammaproteobacteria</taxon>
        <taxon>Enterobacterales</taxon>
        <taxon>Enterobacteriaceae</taxon>
        <taxon>Citrobacter</taxon>
    </lineage>
</organism>
<proteinExistence type="predicted"/>
<reference evidence="1" key="1">
    <citation type="submission" date="2019-11" db="EMBL/GenBank/DDBJ databases">
        <authorList>
            <person name="Feng L."/>
        </authorList>
    </citation>
    <scope>NUCLEOTIDE SEQUENCE</scope>
    <source>
        <strain evidence="1">CAmalonaticusLFYP1</strain>
    </source>
</reference>
<dbReference type="AlphaFoldDB" id="A0A6N2UF06"/>
<dbReference type="EMBL" id="CACRTI010000004">
    <property type="protein sequence ID" value="VYT15442.1"/>
    <property type="molecule type" value="Genomic_DNA"/>
</dbReference>
<sequence length="70" mass="8185">MISPGDKFIDGANSAEKLYILVTHDVEHLGPQQQTHKHYHHQNYPSKLFHSTLRINILCHQIIMRILNQD</sequence>
<accession>A0A6N2UF06</accession>
<evidence type="ECO:0000313" key="1">
    <source>
        <dbReference type="EMBL" id="VYT15442.1"/>
    </source>
</evidence>
<gene>
    <name evidence="1" type="ORF">CALFYP1_02985</name>
</gene>